<feature type="region of interest" description="Disordered" evidence="12">
    <location>
        <begin position="590"/>
        <end position="609"/>
    </location>
</feature>
<keyword evidence="7" id="KW-0328">Glycosyltransferase</keyword>
<proteinExistence type="inferred from homology"/>
<reference evidence="15 16" key="1">
    <citation type="submission" date="2016-10" db="EMBL/GenBank/DDBJ databases">
        <authorList>
            <person name="de Groot N.N."/>
        </authorList>
    </citation>
    <scope>NUCLEOTIDE SEQUENCE [LARGE SCALE GENOMIC DNA]</scope>
    <source>
        <strain evidence="16">DSM 938 / 37b4</strain>
    </source>
</reference>
<dbReference type="Pfam" id="PF13632">
    <property type="entry name" value="Glyco_trans_2_3"/>
    <property type="match status" value="1"/>
</dbReference>
<evidence type="ECO:0000256" key="6">
    <source>
        <dbReference type="ARBA" id="ARBA00022519"/>
    </source>
</evidence>
<dbReference type="PANTHER" id="PTHR43867:SF5">
    <property type="entry name" value="GLUCANS BIOSYNTHESIS GLUCOSYLTRANSFERASE H"/>
    <property type="match status" value="1"/>
</dbReference>
<evidence type="ECO:0000259" key="14">
    <source>
        <dbReference type="Pfam" id="PF13632"/>
    </source>
</evidence>
<evidence type="ECO:0000256" key="9">
    <source>
        <dbReference type="ARBA" id="ARBA00022692"/>
    </source>
</evidence>
<feature type="compositionally biased region" description="Basic and acidic residues" evidence="12">
    <location>
        <begin position="595"/>
        <end position="609"/>
    </location>
</feature>
<dbReference type="AlphaFoldDB" id="A0A1G7FQ10"/>
<dbReference type="InterPro" id="IPR050321">
    <property type="entry name" value="Glycosyltr_2/OpgH_subfam"/>
</dbReference>
<accession>A0A1G7FQ10</accession>
<dbReference type="InterPro" id="IPR029044">
    <property type="entry name" value="Nucleotide-diphossugar_trans"/>
</dbReference>
<evidence type="ECO:0000256" key="12">
    <source>
        <dbReference type="SAM" id="MobiDB-lite"/>
    </source>
</evidence>
<dbReference type="GO" id="GO:0005886">
    <property type="term" value="C:plasma membrane"/>
    <property type="evidence" value="ECO:0007669"/>
    <property type="project" value="UniProtKB-SubCell"/>
</dbReference>
<keyword evidence="11 13" id="KW-0472">Membrane</keyword>
<organism evidence="15 16">
    <name type="scientific">Rhodobacter capsulatus</name>
    <name type="common">Rhodopseudomonas capsulata</name>
    <dbReference type="NCBI Taxonomy" id="1061"/>
    <lineage>
        <taxon>Bacteria</taxon>
        <taxon>Pseudomonadati</taxon>
        <taxon>Pseudomonadota</taxon>
        <taxon>Alphaproteobacteria</taxon>
        <taxon>Rhodobacterales</taxon>
        <taxon>Rhodobacter group</taxon>
        <taxon>Rhodobacter</taxon>
    </lineage>
</organism>
<evidence type="ECO:0000256" key="11">
    <source>
        <dbReference type="ARBA" id="ARBA00023136"/>
    </source>
</evidence>
<keyword evidence="8 15" id="KW-0808">Transferase</keyword>
<dbReference type="NCBIfam" id="NF003962">
    <property type="entry name" value="PRK05454.2-5"/>
    <property type="match status" value="1"/>
</dbReference>
<dbReference type="GO" id="GO:0016758">
    <property type="term" value="F:hexosyltransferase activity"/>
    <property type="evidence" value="ECO:0007669"/>
    <property type="project" value="TreeGrafter"/>
</dbReference>
<keyword evidence="5" id="KW-1003">Cell membrane</keyword>
<sequence>MSAPATEIMARSLASLAGLYALRFLAIAFSLIAGIGAFILFLQFGSVDGIDALDVTRAVLILISTQWLALGATVAMIGLTSRARPPKYDATAPIKGSTVVLVPVYNEDPLVTFARIAAMDASLAATGDAASVHFAVLSDTRNDLIAAREKLIFARLVAERNAVGRFFYRRREQNTGKKAGNIEDFITRSGGAYDYAVILDADSLMEGETILQMIRRMEAEPRLGLLQTLPKVIRARSRFGRAMQFAAAFFSPVFARGLAMVQGETGPFWGHNAIVRTRAFAESCGLPALKGKPPFGGHVMSHDYVEAALLARAGWIVRLDDDLGGSYEEGPENIVDHAKRDRRWCQGNLQHSRIIGAPGLRLWSRFVFSQGIMAYIAPLFWVGFILASIAAPLLAPPPDYFPTPYWPIPYFPPSEASKAISLAIGIFGLLFLPKVLIATRMALTGAAKGFGGAALGFASTLSELALSSITAPVLLMYSTRSVLQVVMGRDGGWPTNNRGDGTLSLKDSFAASHWIVTIGLVGLMTTWFFAPGLLLWLLPVGLPMVFSPLILSWSSRPSRSRLMGVPSEYAKPAVVKLHDEVLNRWALDAETEQEQDARQPKKELSAHHG</sequence>
<keyword evidence="9 13" id="KW-0812">Transmembrane</keyword>
<name>A0A1G7FQ10_RHOCA</name>
<comment type="pathway">
    <text evidence="2">Glycan metabolism; osmoregulated periplasmic glucan (OPG) biosynthesis.</text>
</comment>
<feature type="transmembrane region" description="Helical" evidence="13">
    <location>
        <begin position="20"/>
        <end position="46"/>
    </location>
</feature>
<feature type="domain" description="Glycosyltransferase 2-like" evidence="14">
    <location>
        <begin position="197"/>
        <end position="394"/>
    </location>
</feature>
<evidence type="ECO:0000256" key="3">
    <source>
        <dbReference type="ARBA" id="ARBA00009337"/>
    </source>
</evidence>
<evidence type="ECO:0000256" key="10">
    <source>
        <dbReference type="ARBA" id="ARBA00022989"/>
    </source>
</evidence>
<dbReference type="CDD" id="cd04191">
    <property type="entry name" value="Glucan_BSP_MdoH"/>
    <property type="match status" value="1"/>
</dbReference>
<evidence type="ECO:0000256" key="4">
    <source>
        <dbReference type="ARBA" id="ARBA00020585"/>
    </source>
</evidence>
<feature type="transmembrane region" description="Helical" evidence="13">
    <location>
        <begin position="372"/>
        <end position="395"/>
    </location>
</feature>
<dbReference type="Gene3D" id="3.90.550.10">
    <property type="entry name" value="Spore Coat Polysaccharide Biosynthesis Protein SpsA, Chain A"/>
    <property type="match status" value="1"/>
</dbReference>
<evidence type="ECO:0000256" key="1">
    <source>
        <dbReference type="ARBA" id="ARBA00004429"/>
    </source>
</evidence>
<dbReference type="NCBIfam" id="NF003959">
    <property type="entry name" value="PRK05454.2-2"/>
    <property type="match status" value="1"/>
</dbReference>
<comment type="subcellular location">
    <subcellularLocation>
        <location evidence="1">Cell inner membrane</location>
        <topology evidence="1">Multi-pass membrane protein</topology>
    </subcellularLocation>
</comment>
<feature type="transmembrane region" description="Helical" evidence="13">
    <location>
        <begin position="533"/>
        <end position="553"/>
    </location>
</feature>
<dbReference type="Proteomes" id="UP000183812">
    <property type="component" value="Unassembled WGS sequence"/>
</dbReference>
<evidence type="ECO:0000313" key="16">
    <source>
        <dbReference type="Proteomes" id="UP000183812"/>
    </source>
</evidence>
<keyword evidence="10 13" id="KW-1133">Transmembrane helix</keyword>
<dbReference type="PANTHER" id="PTHR43867">
    <property type="entry name" value="CELLULOSE SYNTHASE CATALYTIC SUBUNIT A [UDP-FORMING]"/>
    <property type="match status" value="1"/>
</dbReference>
<feature type="transmembrane region" description="Helical" evidence="13">
    <location>
        <begin position="419"/>
        <end position="437"/>
    </location>
</feature>
<evidence type="ECO:0000256" key="7">
    <source>
        <dbReference type="ARBA" id="ARBA00022676"/>
    </source>
</evidence>
<gene>
    <name evidence="15" type="ORF">SAMN04244550_01061</name>
</gene>
<dbReference type="InterPro" id="IPR001173">
    <property type="entry name" value="Glyco_trans_2-like"/>
</dbReference>
<dbReference type="SUPFAM" id="SSF53448">
    <property type="entry name" value="Nucleotide-diphospho-sugar transferases"/>
    <property type="match status" value="1"/>
</dbReference>
<protein>
    <recommendedName>
        <fullName evidence="4">Glucans biosynthesis glucosyltransferase H</fullName>
    </recommendedName>
</protein>
<feature type="transmembrane region" description="Helical" evidence="13">
    <location>
        <begin position="58"/>
        <end position="79"/>
    </location>
</feature>
<evidence type="ECO:0000313" key="15">
    <source>
        <dbReference type="EMBL" id="SDE77954.1"/>
    </source>
</evidence>
<dbReference type="NCBIfam" id="NF003958">
    <property type="entry name" value="PRK05454.2-1"/>
    <property type="match status" value="1"/>
</dbReference>
<keyword evidence="6" id="KW-0997">Cell inner membrane</keyword>
<evidence type="ECO:0000256" key="8">
    <source>
        <dbReference type="ARBA" id="ARBA00022679"/>
    </source>
</evidence>
<evidence type="ECO:0000256" key="5">
    <source>
        <dbReference type="ARBA" id="ARBA00022475"/>
    </source>
</evidence>
<evidence type="ECO:0000256" key="2">
    <source>
        <dbReference type="ARBA" id="ARBA00005001"/>
    </source>
</evidence>
<comment type="similarity">
    <text evidence="3">Belongs to the glycosyltransferase 2 family. OpgH subfamily.</text>
</comment>
<dbReference type="EMBL" id="FNAY01000003">
    <property type="protein sequence ID" value="SDE77954.1"/>
    <property type="molecule type" value="Genomic_DNA"/>
</dbReference>
<evidence type="ECO:0000256" key="13">
    <source>
        <dbReference type="SAM" id="Phobius"/>
    </source>
</evidence>